<proteinExistence type="predicted"/>
<reference evidence="2" key="1">
    <citation type="journal article" date="2019" name="Int. J. Syst. Evol. Microbiol.">
        <title>The Global Catalogue of Microorganisms (GCM) 10K type strain sequencing project: providing services to taxonomists for standard genome sequencing and annotation.</title>
        <authorList>
            <consortium name="The Broad Institute Genomics Platform"/>
            <consortium name="The Broad Institute Genome Sequencing Center for Infectious Disease"/>
            <person name="Wu L."/>
            <person name="Ma J."/>
        </authorList>
    </citation>
    <scope>NUCLEOTIDE SEQUENCE [LARGE SCALE GENOMIC DNA]</scope>
    <source>
        <strain evidence="2">JCM 32148</strain>
    </source>
</reference>
<protein>
    <submittedName>
        <fullName evidence="1">Ribulokinase</fullName>
    </submittedName>
</protein>
<name>A0ABW2ZW12_9ACTN</name>
<organism evidence="1 2">
    <name type="scientific">Micromonospora azadirachtae</name>
    <dbReference type="NCBI Taxonomy" id="1970735"/>
    <lineage>
        <taxon>Bacteria</taxon>
        <taxon>Bacillati</taxon>
        <taxon>Actinomycetota</taxon>
        <taxon>Actinomycetes</taxon>
        <taxon>Micromonosporales</taxon>
        <taxon>Micromonosporaceae</taxon>
        <taxon>Micromonospora</taxon>
    </lineage>
</organism>
<evidence type="ECO:0000313" key="2">
    <source>
        <dbReference type="Proteomes" id="UP001597053"/>
    </source>
</evidence>
<keyword evidence="2" id="KW-1185">Reference proteome</keyword>
<comment type="caution">
    <text evidence="1">The sequence shown here is derived from an EMBL/GenBank/DDBJ whole genome shotgun (WGS) entry which is preliminary data.</text>
</comment>
<feature type="non-terminal residue" evidence="1">
    <location>
        <position position="1"/>
    </location>
</feature>
<dbReference type="EMBL" id="JBHTHM010000049">
    <property type="protein sequence ID" value="MFD0782831.1"/>
    <property type="molecule type" value="Genomic_DNA"/>
</dbReference>
<accession>A0ABW2ZW12</accession>
<gene>
    <name evidence="1" type="ORF">ACFQZ8_02655</name>
</gene>
<sequence>AAMGRVTRDAYLPDPERVRAYDALYAEYRRLHDHFGRGGDDVLLRLRTIRNAARSAAVPAPAGEVALSQEAMA</sequence>
<dbReference type="Proteomes" id="UP001597053">
    <property type="component" value="Unassembled WGS sequence"/>
</dbReference>
<evidence type="ECO:0000313" key="1">
    <source>
        <dbReference type="EMBL" id="MFD0782831.1"/>
    </source>
</evidence>